<name>A0ABD2K1S0_9BILA</name>
<gene>
    <name evidence="4" type="ORF">niasHT_018657</name>
    <name evidence="3" type="ORF">niasHT_025583</name>
    <name evidence="2" type="ORF">niasHT_029129</name>
    <name evidence="1" type="ORF">niasHT_029184</name>
</gene>
<evidence type="ECO:0000313" key="1">
    <source>
        <dbReference type="EMBL" id="KAL3094102.1"/>
    </source>
</evidence>
<sequence length="163" mass="18999">MRQNNRRFKTIPKKRHQIGVAHWSAAHQRTGSRAFFVKNHQHHHQHRQIMLLQQQQQIHKKEMECMQQQQIESLQKVKHFGKLYIDALHEHVRLCADHQQKQHQFDQHSFTTTEELSTAFDQMAVNVSDGGAMKFAEEMSTSAASLPGITYGAINFGEAFKKE</sequence>
<organism evidence="2 5">
    <name type="scientific">Heterodera trifolii</name>
    <dbReference type="NCBI Taxonomy" id="157864"/>
    <lineage>
        <taxon>Eukaryota</taxon>
        <taxon>Metazoa</taxon>
        <taxon>Ecdysozoa</taxon>
        <taxon>Nematoda</taxon>
        <taxon>Chromadorea</taxon>
        <taxon>Rhabditida</taxon>
        <taxon>Tylenchina</taxon>
        <taxon>Tylenchomorpha</taxon>
        <taxon>Tylenchoidea</taxon>
        <taxon>Heteroderidae</taxon>
        <taxon>Heteroderinae</taxon>
        <taxon>Heterodera</taxon>
    </lineage>
</organism>
<comment type="caution">
    <text evidence="2">The sequence shown here is derived from an EMBL/GenBank/DDBJ whole genome shotgun (WGS) entry which is preliminary data.</text>
</comment>
<accession>A0ABD2K1S0</accession>
<dbReference type="EMBL" id="JBICBT010000850">
    <property type="protein sequence ID" value="KAL3096841.1"/>
    <property type="molecule type" value="Genomic_DNA"/>
</dbReference>
<evidence type="ECO:0000313" key="4">
    <source>
        <dbReference type="EMBL" id="KAL3108249.1"/>
    </source>
</evidence>
<protein>
    <submittedName>
        <fullName evidence="2">Uncharacterized protein</fullName>
    </submittedName>
</protein>
<dbReference type="Proteomes" id="UP001620626">
    <property type="component" value="Unassembled WGS sequence"/>
</dbReference>
<evidence type="ECO:0000313" key="3">
    <source>
        <dbReference type="EMBL" id="KAL3099139.1"/>
    </source>
</evidence>
<dbReference type="EMBL" id="JBICBT010000818">
    <property type="protein sequence ID" value="KAL3099139.1"/>
    <property type="molecule type" value="Genomic_DNA"/>
</dbReference>
<evidence type="ECO:0000313" key="2">
    <source>
        <dbReference type="EMBL" id="KAL3096841.1"/>
    </source>
</evidence>
<proteinExistence type="predicted"/>
<keyword evidence="5" id="KW-1185">Reference proteome</keyword>
<dbReference type="AlphaFoldDB" id="A0ABD2K1S0"/>
<evidence type="ECO:0000313" key="5">
    <source>
        <dbReference type="Proteomes" id="UP001620626"/>
    </source>
</evidence>
<dbReference type="EMBL" id="JBICBT010000593">
    <property type="protein sequence ID" value="KAL3108249.1"/>
    <property type="molecule type" value="Genomic_DNA"/>
</dbReference>
<reference evidence="2 5" key="1">
    <citation type="submission" date="2024-10" db="EMBL/GenBank/DDBJ databases">
        <authorList>
            <person name="Kim D."/>
        </authorList>
    </citation>
    <scope>NUCLEOTIDE SEQUENCE [LARGE SCALE GENOMIC DNA]</scope>
    <source>
        <strain evidence="2">BH-2024</strain>
    </source>
</reference>
<dbReference type="EMBL" id="JBICBT010000905">
    <property type="protein sequence ID" value="KAL3094102.1"/>
    <property type="molecule type" value="Genomic_DNA"/>
</dbReference>